<dbReference type="InterPro" id="IPR035919">
    <property type="entry name" value="EAL_sf"/>
</dbReference>
<dbReference type="GO" id="GO:0003824">
    <property type="term" value="F:catalytic activity"/>
    <property type="evidence" value="ECO:0007669"/>
    <property type="project" value="UniProtKB-ARBA"/>
</dbReference>
<evidence type="ECO:0000259" key="3">
    <source>
        <dbReference type="PROSITE" id="PS50113"/>
    </source>
</evidence>
<evidence type="ECO:0000259" key="5">
    <source>
        <dbReference type="PROSITE" id="PS50887"/>
    </source>
</evidence>
<dbReference type="NCBIfam" id="TIGR00229">
    <property type="entry name" value="sensory_box"/>
    <property type="match status" value="1"/>
</dbReference>
<dbReference type="Pfam" id="PF08448">
    <property type="entry name" value="PAS_4"/>
    <property type="match status" value="1"/>
</dbReference>
<evidence type="ECO:0000256" key="1">
    <source>
        <dbReference type="SAM" id="Phobius"/>
    </source>
</evidence>
<dbReference type="InterPro" id="IPR000014">
    <property type="entry name" value="PAS"/>
</dbReference>
<sequence length="924" mass="102561">MTRIFDSKRIINTSIGILALFIFALASHLAWDGYRKQAAGHRIVRTNAMADRIIEAAGIEAVERGMTAAGLASKRRVDAGMRQKIRGLRDQGDARWREALATAREIAQMLPPAAGFHAVLTQAVAAHAALAAARERVDETLARRRRAIEAREWFDISSRFIANTSLLRETAFTPADSPSEITQLNLTVKHRAWLMSEYAGMERGLLAIFISAEQPLPPEMLESLYAFRGVVDQNAGMFQIMKNLPDTDPRIRHAIEGMERGFLGRFNETRAAVYRGIRKGAYPMGGEAWLKSATDAIGSVLAVAAATSRVIEEKATQDAARGERIFVTQIALLLLTLGLAIGSILRVRKTADTLFHEKERAEVTLHSIGDAVITTDADARIEYLNPIAETLTGWTITEAKGRALKEVFHIVSGLTREPLTNPVERCLREARIVGLENNTVLMSRNGIERAIEDSAAPVRNRQGDIVGAVMVFYDVTLMRNAPHLLSHHATHDALTGLVNRREFERRLTELVERAKVRDEQHVLCYLDLDQFKLVNDTCGHIAGDKLLRQLSFLLKNRVRDTDTLARLGGDEFGVLIDSCHLEPAQRLADDIVRVVNEFRFVWEGTTFEIGVSIGMVPITRECGSPVEVLSQADAACYAAKDKGRNRVQLYAHEDAELQRRQNEMHWVSRIRKALEEDRFTLHCQAIVPVQATHAPRRYCEALVRMLDESGAIVPPTAFIPAAERYNLMPAIDRWVIRRALGALDRSGGGDPACASHADRREGARMCFINLSATSLADKQMAEFIRAEIEARGVPAQSLCFEITETAAVAHLDSAIAFMRQLKELGCRFALDDFGSGMSSFAYLKNLPVDYLKIDGTIVQNIADNQTDYTMVDAINRVGQVMGIKTIAEYVETDAIHAKLKELGVDYAQGFGIHRPCPIGEQLTE</sequence>
<organism evidence="6 7">
    <name type="scientific">Candidatus Muproteobacteria bacterium RBG_16_65_34</name>
    <dbReference type="NCBI Taxonomy" id="1817760"/>
    <lineage>
        <taxon>Bacteria</taxon>
        <taxon>Pseudomonadati</taxon>
        <taxon>Pseudomonadota</taxon>
        <taxon>Candidatus Muproteobacteria</taxon>
    </lineage>
</organism>
<feature type="domain" description="PAS" evidence="2">
    <location>
        <begin position="357"/>
        <end position="430"/>
    </location>
</feature>
<comment type="caution">
    <text evidence="6">The sequence shown here is derived from an EMBL/GenBank/DDBJ whole genome shotgun (WGS) entry which is preliminary data.</text>
</comment>
<dbReference type="SMART" id="SM00267">
    <property type="entry name" value="GGDEF"/>
    <property type="match status" value="1"/>
</dbReference>
<keyword evidence="1" id="KW-0812">Transmembrane</keyword>
<dbReference type="PROSITE" id="PS50113">
    <property type="entry name" value="PAC"/>
    <property type="match status" value="1"/>
</dbReference>
<dbReference type="Pfam" id="PF00563">
    <property type="entry name" value="EAL"/>
    <property type="match status" value="1"/>
</dbReference>
<dbReference type="InterPro" id="IPR000160">
    <property type="entry name" value="GGDEF_dom"/>
</dbReference>
<dbReference type="InterPro" id="IPR013656">
    <property type="entry name" value="PAS_4"/>
</dbReference>
<dbReference type="Gene3D" id="3.30.70.270">
    <property type="match status" value="1"/>
</dbReference>
<feature type="domain" description="EAL" evidence="4">
    <location>
        <begin position="663"/>
        <end position="924"/>
    </location>
</feature>
<dbReference type="CDD" id="cd00130">
    <property type="entry name" value="PAS"/>
    <property type="match status" value="1"/>
</dbReference>
<accession>A0A1F6TVF4</accession>
<dbReference type="PROSITE" id="PS50887">
    <property type="entry name" value="GGDEF"/>
    <property type="match status" value="1"/>
</dbReference>
<dbReference type="PANTHER" id="PTHR44757:SF4">
    <property type="entry name" value="DIGUANYLATE CYCLASE DGCE-RELATED"/>
    <property type="match status" value="1"/>
</dbReference>
<evidence type="ECO:0000259" key="4">
    <source>
        <dbReference type="PROSITE" id="PS50883"/>
    </source>
</evidence>
<feature type="domain" description="GGDEF" evidence="5">
    <location>
        <begin position="519"/>
        <end position="652"/>
    </location>
</feature>
<dbReference type="InterPro" id="IPR000700">
    <property type="entry name" value="PAS-assoc_C"/>
</dbReference>
<protein>
    <recommendedName>
        <fullName evidence="8">Diguanylate cyclase</fullName>
    </recommendedName>
</protein>
<dbReference type="Gene3D" id="3.20.20.450">
    <property type="entry name" value="EAL domain"/>
    <property type="match status" value="1"/>
</dbReference>
<evidence type="ECO:0000259" key="2">
    <source>
        <dbReference type="PROSITE" id="PS50112"/>
    </source>
</evidence>
<gene>
    <name evidence="6" type="ORF">A2151_00140</name>
</gene>
<keyword evidence="1" id="KW-1133">Transmembrane helix</keyword>
<dbReference type="CDD" id="cd01948">
    <property type="entry name" value="EAL"/>
    <property type="match status" value="1"/>
</dbReference>
<dbReference type="AlphaFoldDB" id="A0A1F6TVF4"/>
<dbReference type="InterPro" id="IPR001633">
    <property type="entry name" value="EAL_dom"/>
</dbReference>
<evidence type="ECO:0008006" key="8">
    <source>
        <dbReference type="Google" id="ProtNLM"/>
    </source>
</evidence>
<reference evidence="6 7" key="1">
    <citation type="journal article" date="2016" name="Nat. Commun.">
        <title>Thousands of microbial genomes shed light on interconnected biogeochemical processes in an aquifer system.</title>
        <authorList>
            <person name="Anantharaman K."/>
            <person name="Brown C.T."/>
            <person name="Hug L.A."/>
            <person name="Sharon I."/>
            <person name="Castelle C.J."/>
            <person name="Probst A.J."/>
            <person name="Thomas B.C."/>
            <person name="Singh A."/>
            <person name="Wilkins M.J."/>
            <person name="Karaoz U."/>
            <person name="Brodie E.L."/>
            <person name="Williams K.H."/>
            <person name="Hubbard S.S."/>
            <person name="Banfield J.F."/>
        </authorList>
    </citation>
    <scope>NUCLEOTIDE SEQUENCE [LARGE SCALE GENOMIC DNA]</scope>
</reference>
<name>A0A1F6TVF4_9PROT</name>
<dbReference type="InterPro" id="IPR035965">
    <property type="entry name" value="PAS-like_dom_sf"/>
</dbReference>
<dbReference type="PANTHER" id="PTHR44757">
    <property type="entry name" value="DIGUANYLATE CYCLASE DGCP"/>
    <property type="match status" value="1"/>
</dbReference>
<proteinExistence type="predicted"/>
<dbReference type="Gene3D" id="3.30.450.20">
    <property type="entry name" value="PAS domain"/>
    <property type="match status" value="1"/>
</dbReference>
<dbReference type="NCBIfam" id="TIGR00254">
    <property type="entry name" value="GGDEF"/>
    <property type="match status" value="1"/>
</dbReference>
<dbReference type="STRING" id="1817760.A2151_00140"/>
<dbReference type="SMART" id="SM00091">
    <property type="entry name" value="PAS"/>
    <property type="match status" value="1"/>
</dbReference>
<dbReference type="SUPFAM" id="SSF55073">
    <property type="entry name" value="Nucleotide cyclase"/>
    <property type="match status" value="1"/>
</dbReference>
<dbReference type="InterPro" id="IPR052155">
    <property type="entry name" value="Biofilm_reg_signaling"/>
</dbReference>
<dbReference type="InterPro" id="IPR029787">
    <property type="entry name" value="Nucleotide_cyclase"/>
</dbReference>
<dbReference type="PROSITE" id="PS50883">
    <property type="entry name" value="EAL"/>
    <property type="match status" value="1"/>
</dbReference>
<dbReference type="EMBL" id="MFSU01000008">
    <property type="protein sequence ID" value="OGI49097.1"/>
    <property type="molecule type" value="Genomic_DNA"/>
</dbReference>
<dbReference type="FunFam" id="3.30.70.270:FF:000001">
    <property type="entry name" value="Diguanylate cyclase domain protein"/>
    <property type="match status" value="1"/>
</dbReference>
<keyword evidence="1" id="KW-0472">Membrane</keyword>
<evidence type="ECO:0000313" key="6">
    <source>
        <dbReference type="EMBL" id="OGI49097.1"/>
    </source>
</evidence>
<dbReference type="PROSITE" id="PS50112">
    <property type="entry name" value="PAS"/>
    <property type="match status" value="1"/>
</dbReference>
<evidence type="ECO:0000313" key="7">
    <source>
        <dbReference type="Proteomes" id="UP000178885"/>
    </source>
</evidence>
<dbReference type="Pfam" id="PF00990">
    <property type="entry name" value="GGDEF"/>
    <property type="match status" value="1"/>
</dbReference>
<dbReference type="SMART" id="SM00052">
    <property type="entry name" value="EAL"/>
    <property type="match status" value="1"/>
</dbReference>
<dbReference type="SUPFAM" id="SSF141868">
    <property type="entry name" value="EAL domain-like"/>
    <property type="match status" value="1"/>
</dbReference>
<dbReference type="InterPro" id="IPR043128">
    <property type="entry name" value="Rev_trsase/Diguanyl_cyclase"/>
</dbReference>
<dbReference type="SUPFAM" id="SSF55785">
    <property type="entry name" value="PYP-like sensor domain (PAS domain)"/>
    <property type="match status" value="1"/>
</dbReference>
<feature type="domain" description="PAC" evidence="3">
    <location>
        <begin position="435"/>
        <end position="487"/>
    </location>
</feature>
<feature type="transmembrane region" description="Helical" evidence="1">
    <location>
        <begin position="326"/>
        <end position="345"/>
    </location>
</feature>
<dbReference type="CDD" id="cd01949">
    <property type="entry name" value="GGDEF"/>
    <property type="match status" value="1"/>
</dbReference>
<dbReference type="Proteomes" id="UP000178885">
    <property type="component" value="Unassembled WGS sequence"/>
</dbReference>